<evidence type="ECO:0000313" key="1">
    <source>
        <dbReference type="EMBL" id="MCB2378637.1"/>
    </source>
</evidence>
<dbReference type="RefSeq" id="WP_226186554.1">
    <property type="nucleotide sequence ID" value="NZ_JAJADQ010000006.1"/>
</dbReference>
<dbReference type="EMBL" id="JAJADQ010000006">
    <property type="protein sequence ID" value="MCB2378637.1"/>
    <property type="molecule type" value="Genomic_DNA"/>
</dbReference>
<reference evidence="1" key="1">
    <citation type="submission" date="2021-10" db="EMBL/GenBank/DDBJ databases">
        <authorList>
            <person name="Dean J.D."/>
            <person name="Kim M.K."/>
            <person name="Newey C.N."/>
            <person name="Stoker T.S."/>
            <person name="Thompson D.W."/>
            <person name="Grose J.H."/>
        </authorList>
    </citation>
    <scope>NUCLEOTIDE SEQUENCE</scope>
    <source>
        <strain evidence="1">BT635</strain>
    </source>
</reference>
<evidence type="ECO:0008006" key="3">
    <source>
        <dbReference type="Google" id="ProtNLM"/>
    </source>
</evidence>
<gene>
    <name evidence="1" type="ORF">LGH70_13635</name>
</gene>
<proteinExistence type="predicted"/>
<accession>A0ABS8AF99</accession>
<dbReference type="Proteomes" id="UP001165297">
    <property type="component" value="Unassembled WGS sequence"/>
</dbReference>
<protein>
    <recommendedName>
        <fullName evidence="3">HEXXH motif domain-containing protein</fullName>
    </recommendedName>
</protein>
<sequence>MSVNYNNTIDETALIEAGLGLTADRIKLYVYKQDPGLFDLLDFDDDAIFLEPLVAAHRRATYGKYAHHAPVDSLPLSLRQALYGYIKPEQRPTTLSVVSDNQGWVYIPRLGYFITPCTNAALQLTYLHATDTFFIMQDGELITADFKPCQFIATPDIHLYQSNPALLNTLFNKLEADTVTQADPSLPEANIVAAIPARLPELGKAFAIIRHYLPDYYHQICLVAKGLMVFENPYVRPFATPFAPGISFISVAPTDSVIYFIVELIHQFGHNMLYAIMDNRKSYFQIDPMAPLSVFNHNPKERRSLFSAFHGLFTTTKIAECLEVLYYSNVFQGDEQQEIVARLADNKRRFRTGIERIEHDRILTPQGVALYEHLDTSCAAVYRRLDAVVREYNVSNQPFMFTYSLFKEANLV</sequence>
<name>A0ABS8AF99_9BACT</name>
<organism evidence="1 2">
    <name type="scientific">Hymenobacter nitidus</name>
    <dbReference type="NCBI Taxonomy" id="2880929"/>
    <lineage>
        <taxon>Bacteria</taxon>
        <taxon>Pseudomonadati</taxon>
        <taxon>Bacteroidota</taxon>
        <taxon>Cytophagia</taxon>
        <taxon>Cytophagales</taxon>
        <taxon>Hymenobacteraceae</taxon>
        <taxon>Hymenobacter</taxon>
    </lineage>
</organism>
<comment type="caution">
    <text evidence="1">The sequence shown here is derived from an EMBL/GenBank/DDBJ whole genome shotgun (WGS) entry which is preliminary data.</text>
</comment>
<keyword evidence="2" id="KW-1185">Reference proteome</keyword>
<evidence type="ECO:0000313" key="2">
    <source>
        <dbReference type="Proteomes" id="UP001165297"/>
    </source>
</evidence>